<protein>
    <submittedName>
        <fullName evidence="10">Threonine/serine exporter</fullName>
    </submittedName>
</protein>
<feature type="transmembrane region" description="Helical" evidence="8">
    <location>
        <begin position="57"/>
        <end position="76"/>
    </location>
</feature>
<keyword evidence="4 8" id="KW-0812">Transmembrane</keyword>
<comment type="subcellular location">
    <subcellularLocation>
        <location evidence="1">Cell membrane</location>
        <topology evidence="1">Multi-pass membrane protein</topology>
    </subcellularLocation>
</comment>
<evidence type="ECO:0000313" key="11">
    <source>
        <dbReference type="Proteomes" id="UP000277864"/>
    </source>
</evidence>
<evidence type="ECO:0000256" key="8">
    <source>
        <dbReference type="SAM" id="Phobius"/>
    </source>
</evidence>
<keyword evidence="3" id="KW-0997">Cell inner membrane</keyword>
<evidence type="ECO:0000256" key="7">
    <source>
        <dbReference type="ARBA" id="ARBA00034125"/>
    </source>
</evidence>
<evidence type="ECO:0000313" key="10">
    <source>
        <dbReference type="EMBL" id="RST89955.1"/>
    </source>
</evidence>
<evidence type="ECO:0000256" key="2">
    <source>
        <dbReference type="ARBA" id="ARBA00022475"/>
    </source>
</evidence>
<sequence length="149" mass="16492">MLGWGLKLVEQLVLSFLTSVGFGMIQLVPKKELVYSGLSGMGGWFIYWIALECQINVTLATFLGSLTIAGLSYWFAVIRKKPSTMYNIPGIVALVPGAVSYQMTYSLIIGRYNQATYYSIRMLSLAGAIAGGLIIWDLGLRLVKERKQK</sequence>
<dbReference type="Proteomes" id="UP000277864">
    <property type="component" value="Unassembled WGS sequence"/>
</dbReference>
<feature type="transmembrane region" description="Helical" evidence="8">
    <location>
        <begin position="120"/>
        <end position="140"/>
    </location>
</feature>
<dbReference type="InterPro" id="IPR050539">
    <property type="entry name" value="ThrE_Dicarb/AminoAcid_Exp"/>
</dbReference>
<keyword evidence="6 8" id="KW-0472">Membrane</keyword>
<reference evidence="10 11" key="1">
    <citation type="submission" date="2018-03" db="EMBL/GenBank/DDBJ databases">
        <authorList>
            <person name="Gulvik C.A."/>
        </authorList>
    </citation>
    <scope>NUCLEOTIDE SEQUENCE [LARGE SCALE GENOMIC DNA]</scope>
    <source>
        <strain evidence="10 11">JCM 31581</strain>
    </source>
</reference>
<dbReference type="InterPro" id="IPR024528">
    <property type="entry name" value="ThrE_2"/>
</dbReference>
<evidence type="ECO:0000256" key="5">
    <source>
        <dbReference type="ARBA" id="ARBA00022989"/>
    </source>
</evidence>
<feature type="transmembrane region" description="Helical" evidence="8">
    <location>
        <begin position="33"/>
        <end position="51"/>
    </location>
</feature>
<comment type="similarity">
    <text evidence="7">Belongs to the ThrE exporter (TC 2.A.79) family.</text>
</comment>
<dbReference type="AlphaFoldDB" id="A0A3S0AD09"/>
<organism evidence="10 11">
    <name type="scientific">Vagococcus humatus</name>
    <dbReference type="NCBI Taxonomy" id="1889241"/>
    <lineage>
        <taxon>Bacteria</taxon>
        <taxon>Bacillati</taxon>
        <taxon>Bacillota</taxon>
        <taxon>Bacilli</taxon>
        <taxon>Lactobacillales</taxon>
        <taxon>Enterococcaceae</taxon>
        <taxon>Vagococcus</taxon>
    </lineage>
</organism>
<keyword evidence="2" id="KW-1003">Cell membrane</keyword>
<name>A0A3S0AD09_9ENTE</name>
<dbReference type="Pfam" id="PF12821">
    <property type="entry name" value="ThrE_2"/>
    <property type="match status" value="1"/>
</dbReference>
<dbReference type="RefSeq" id="WP_125942569.1">
    <property type="nucleotide sequence ID" value="NZ_PXZH01000001.1"/>
</dbReference>
<evidence type="ECO:0000256" key="1">
    <source>
        <dbReference type="ARBA" id="ARBA00004651"/>
    </source>
</evidence>
<feature type="transmembrane region" description="Helical" evidence="8">
    <location>
        <begin position="12"/>
        <end position="28"/>
    </location>
</feature>
<dbReference type="EMBL" id="PXZH01000001">
    <property type="protein sequence ID" value="RST89955.1"/>
    <property type="molecule type" value="Genomic_DNA"/>
</dbReference>
<dbReference type="GO" id="GO:0015744">
    <property type="term" value="P:succinate transport"/>
    <property type="evidence" value="ECO:0007669"/>
    <property type="project" value="TreeGrafter"/>
</dbReference>
<keyword evidence="11" id="KW-1185">Reference proteome</keyword>
<dbReference type="PANTHER" id="PTHR34390:SF1">
    <property type="entry name" value="SUCCINATE TRANSPORTER SUBUNIT YJJB-RELATED"/>
    <property type="match status" value="1"/>
</dbReference>
<gene>
    <name evidence="10" type="ORF">C7P63_02435</name>
</gene>
<feature type="domain" description="Threonine/Serine exporter ThrE" evidence="9">
    <location>
        <begin position="11"/>
        <end position="136"/>
    </location>
</feature>
<proteinExistence type="inferred from homology"/>
<evidence type="ECO:0000256" key="6">
    <source>
        <dbReference type="ARBA" id="ARBA00023136"/>
    </source>
</evidence>
<accession>A0A3S0AD09</accession>
<dbReference type="PANTHER" id="PTHR34390">
    <property type="entry name" value="UPF0442 PROTEIN YJJB-RELATED"/>
    <property type="match status" value="1"/>
</dbReference>
<dbReference type="OrthoDB" id="9810047at2"/>
<evidence type="ECO:0000256" key="3">
    <source>
        <dbReference type="ARBA" id="ARBA00022519"/>
    </source>
</evidence>
<evidence type="ECO:0000256" key="4">
    <source>
        <dbReference type="ARBA" id="ARBA00022692"/>
    </source>
</evidence>
<keyword evidence="5 8" id="KW-1133">Transmembrane helix</keyword>
<comment type="caution">
    <text evidence="10">The sequence shown here is derived from an EMBL/GenBank/DDBJ whole genome shotgun (WGS) entry which is preliminary data.</text>
</comment>
<evidence type="ECO:0000259" key="9">
    <source>
        <dbReference type="Pfam" id="PF12821"/>
    </source>
</evidence>
<dbReference type="GO" id="GO:0005886">
    <property type="term" value="C:plasma membrane"/>
    <property type="evidence" value="ECO:0007669"/>
    <property type="project" value="UniProtKB-SubCell"/>
</dbReference>
<feature type="transmembrane region" description="Helical" evidence="8">
    <location>
        <begin position="88"/>
        <end position="108"/>
    </location>
</feature>